<feature type="transmembrane region" description="Helical" evidence="2">
    <location>
        <begin position="413"/>
        <end position="435"/>
    </location>
</feature>
<dbReference type="EMBL" id="JADKYB010000005">
    <property type="protein sequence ID" value="MBM9505144.1"/>
    <property type="molecule type" value="Genomic_DNA"/>
</dbReference>
<protein>
    <submittedName>
        <fullName evidence="3">Transporter</fullName>
    </submittedName>
</protein>
<feature type="transmembrane region" description="Helical" evidence="2">
    <location>
        <begin position="447"/>
        <end position="468"/>
    </location>
</feature>
<feature type="transmembrane region" description="Helical" evidence="2">
    <location>
        <begin position="520"/>
        <end position="540"/>
    </location>
</feature>
<keyword evidence="2" id="KW-0812">Transmembrane</keyword>
<comment type="caution">
    <text evidence="3">The sequence shown here is derived from an EMBL/GenBank/DDBJ whole genome shotgun (WGS) entry which is preliminary data.</text>
</comment>
<feature type="region of interest" description="Disordered" evidence="1">
    <location>
        <begin position="273"/>
        <end position="303"/>
    </location>
</feature>
<feature type="transmembrane region" description="Helical" evidence="2">
    <location>
        <begin position="180"/>
        <end position="199"/>
    </location>
</feature>
<keyword evidence="4" id="KW-1185">Reference proteome</keyword>
<accession>A0ABS2TP90</accession>
<organism evidence="3 4">
    <name type="scientific">Actinacidiphila acididurans</name>
    <dbReference type="NCBI Taxonomy" id="2784346"/>
    <lineage>
        <taxon>Bacteria</taxon>
        <taxon>Bacillati</taxon>
        <taxon>Actinomycetota</taxon>
        <taxon>Actinomycetes</taxon>
        <taxon>Kitasatosporales</taxon>
        <taxon>Streptomycetaceae</taxon>
        <taxon>Actinacidiphila</taxon>
    </lineage>
</organism>
<dbReference type="Proteomes" id="UP000749040">
    <property type="component" value="Unassembled WGS sequence"/>
</dbReference>
<feature type="transmembrane region" description="Helical" evidence="2">
    <location>
        <begin position="34"/>
        <end position="57"/>
    </location>
</feature>
<sequence length="561" mass="58101">MTATATRPPSVVPVFVRLKITLIRNGLRQSRGRAAGWTAGTVFALLYAVGLGVGMASLRHNHYGPAAAVTVTACMALGWAVAPLFFFGGDDTLDPTRLAMLPLRPRPLVTGLLASSLIGVGPLCAVLVSAGAVVAVAHSGPAVPVAVIAVALTLLTCVSLARAVAAANTRLLTSRRGRDLALLSGLFIAVGSQGISLGINSLSSDGGLHRATSIAAVVRWIPPAPAVDAVRSVSRGSYGLAAVQLLYAACVVALVLRWWHHSLVRLMVSPDASTLPAGPAGADRDRREDPDSARRSGLLGRGAADGPARVAALLLPRRLVAGRTGTVMGRQFRYVWRDPRSRAAWATALTLGLLLPVVAMAQHGGSVYQCLWSAGLLSTQMFNTFGLDGSAFWTVAATTATRRDAALELRGRALAMAVVAVPYITVVSTGVSLLLHRISALPEVLGLALAFAGTLIATGVFIGVRFPYAVAQSNPFANAAPGQTGVVTLNVLGGTLAGVVLWLPLLAFAVALHVTGRHGLLWTVLPVGAAYGLAVVAAFLRFTAPRLLDRLPEILAVAAQV</sequence>
<evidence type="ECO:0000256" key="1">
    <source>
        <dbReference type="SAM" id="MobiDB-lite"/>
    </source>
</evidence>
<keyword evidence="2" id="KW-1133">Transmembrane helix</keyword>
<gene>
    <name evidence="3" type="ORF">ITX44_11435</name>
</gene>
<feature type="transmembrane region" description="Helical" evidence="2">
    <location>
        <begin position="238"/>
        <end position="259"/>
    </location>
</feature>
<feature type="transmembrane region" description="Helical" evidence="2">
    <location>
        <begin position="489"/>
        <end position="514"/>
    </location>
</feature>
<evidence type="ECO:0000256" key="2">
    <source>
        <dbReference type="SAM" id="Phobius"/>
    </source>
</evidence>
<reference evidence="3 4" key="1">
    <citation type="submission" date="2021-01" db="EMBL/GenBank/DDBJ databases">
        <title>Streptomyces acididurans sp. nov., isolated from a peat swamp forest soil.</title>
        <authorList>
            <person name="Chantavorakit T."/>
            <person name="Duangmal K."/>
        </authorList>
    </citation>
    <scope>NUCLEOTIDE SEQUENCE [LARGE SCALE GENOMIC DNA]</scope>
    <source>
        <strain evidence="3 4">KK5PA1</strain>
    </source>
</reference>
<evidence type="ECO:0000313" key="4">
    <source>
        <dbReference type="Proteomes" id="UP000749040"/>
    </source>
</evidence>
<evidence type="ECO:0000313" key="3">
    <source>
        <dbReference type="EMBL" id="MBM9505144.1"/>
    </source>
</evidence>
<name>A0ABS2TP90_9ACTN</name>
<dbReference type="RefSeq" id="WP_205357000.1">
    <property type="nucleotide sequence ID" value="NZ_JADKYB010000005.1"/>
</dbReference>
<feature type="compositionally biased region" description="Basic and acidic residues" evidence="1">
    <location>
        <begin position="282"/>
        <end position="294"/>
    </location>
</feature>
<feature type="transmembrane region" description="Helical" evidence="2">
    <location>
        <begin position="343"/>
        <end position="361"/>
    </location>
</feature>
<feature type="transmembrane region" description="Helical" evidence="2">
    <location>
        <begin position="108"/>
        <end position="137"/>
    </location>
</feature>
<proteinExistence type="predicted"/>
<keyword evidence="2" id="KW-0472">Membrane</keyword>
<feature type="transmembrane region" description="Helical" evidence="2">
    <location>
        <begin position="63"/>
        <end position="87"/>
    </location>
</feature>
<feature type="transmembrane region" description="Helical" evidence="2">
    <location>
        <begin position="143"/>
        <end position="168"/>
    </location>
</feature>